<sequence>MGIFNLGVGIMLLGCFVHNESNRGSEGKALSTLLLFMAAFNILCGVLTW</sequence>
<proteinExistence type="predicted"/>
<reference evidence="2" key="1">
    <citation type="submission" date="2017-04" db="EMBL/GenBank/DDBJ databases">
        <authorList>
            <person name="Abille Z."/>
            <person name="Afsharjavan R."/>
            <person name="Alms C.E."/>
            <person name="Anil A."/>
            <person name="Azuma E.A."/>
            <person name="Boateng D."/>
            <person name="Bowden K.V."/>
            <person name="Bui Q."/>
            <person name="Callaghan K.D."/>
            <person name="Canova P.N."/>
            <person name="Carter A.-G.V."/>
            <person name="Carty B."/>
            <person name="Choudhary A."/>
            <person name="Chugh K."/>
            <person name="Clark C.B."/>
            <person name="Clark J."/>
            <person name="Cortez R."/>
            <person name="Dalwadi R.M."/>
            <person name="Daou G."/>
            <person name="Das M."/>
            <person name="Dasari S."/>
            <person name="Davis E.H."/>
            <person name="Defreitas N."/>
            <person name="Demirji J."/>
            <person name="Endres C."/>
            <person name="Fakhar S."/>
            <person name="Feeley N."/>
            <person name="Flores D.C."/>
            <person name="Fowler A.R."/>
            <person name="George T."/>
            <person name="Greis H.L."/>
            <person name="Groleau D.L."/>
            <person name="Gulati J.K."/>
            <person name="Guzman W."/>
            <person name="Hallworth A.N."/>
            <person name="Hariri A."/>
            <person name="Haya V.N."/>
            <person name="Hoffman A.K."/>
            <person name="Horne B."/>
            <person name="Howard T."/>
            <person name="Iglesia A.J."/>
            <person name="Ijezie O.D."/>
            <person name="Incognito N.A."/>
            <person name="Inen J.A."/>
            <person name="Jaiswal A."/>
            <person name="Jezek R.A."/>
            <person name="Kawa A.C."/>
            <person name="Khan F."/>
            <person name="Khin A.C."/>
            <person name="Knapo J."/>
            <person name="Kong A.S."/>
            <person name="Le B.Q."/>
            <person name="Le Q.M."/>
            <person name="Le T.-H.M."/>
            <person name="Lee M."/>
            <person name="Lockwood J.L."/>
            <person name="Loto-Rojas G.S."/>
            <person name="Mantzavinos A."/>
            <person name="Martinez D.R."/>
            <person name="Meadows A.R."/>
            <person name="Mehr S."/>
            <person name="Mellon M.N."/>
            <person name="Memon S."/>
            <person name="Miller B."/>
            <person name="Min S."/>
            <person name="Mitchell L.M."/>
            <person name="Mohamed I.R."/>
            <person name="Mohammed F.O."/>
            <person name="More S."/>
            <person name="Muntaha S."/>
            <person name="Nadeem I."/>
            <person name="Ndjeumen-Njinguet A.S."/>
            <person name="Ng P."/>
            <person name="Ngu V.E."/>
            <person name="Nguyen B.N."/>
            <person name="OHern C.T."/>
            <person name="Oboh U.S."/>
            <person name="Pagano C.W."/>
            <person name="Panakal P.R."/>
            <person name="Park D.A."/>
            <person name="Parsana D."/>
            <person name="Patel P."/>
            <person name="Patel V.S."/>
            <person name="Patwardhan V.M."/>
            <person name="Pawar S.D."/>
            <person name="Payne V.R."/>
            <person name="Petricel I.M."/>
            <person name="Phillips C."/>
            <person name="Puglisi K.M."/>
            <person name="Ramaprasad G."/>
            <person name="Raza A.S."/>
            <person name="Rivera-Oven A.G."/>
            <person name="Robins E."/>
            <person name="Roeun D.C."/>
            <person name="Rostovtseva N."/>
            <person name="Sadat M."/>
            <person name="Seas A."/>
            <person name="So E.J."/>
            <person name="Sogbesan C."/>
            <person name="Strumsky L.A."/>
            <person name="Sun J.L."/>
            <person name="Sutherland H.J."/>
            <person name="Tchakounte I."/>
            <person name="Tewell J.R."/>
            <person name="Thapa D.J."/>
            <person name="Tkach Y."/>
            <person name="Tran C.D."/>
            <person name="Tran V."/>
            <person name="Vithayathil T."/>
            <person name="Vivekanandan A."/>
            <person name="Wang S.R."/>
            <person name="White E."/>
            <person name="Yang A.L."/>
            <person name="Ye D.T."/>
            <person name="Yirenkyi M."/>
            <person name="Zarb J.S."/>
            <person name="Zhang S."/>
            <person name="Zhou M.T."/>
            <person name="Cao A."/>
            <person name="Nguyen K.M."/>
            <person name="Patel K."/>
            <person name="Patel P."/>
            <person name="Pennington E."/>
            <person name="Sendze O."/>
            <person name="Zahangir S."/>
            <person name="Correa-Mendez M."/>
            <person name="Fabian M.F."/>
            <person name="Liu S."/>
            <person name="Jethmalani Y."/>
            <person name="Nunn R."/>
            <person name="Prakash A."/>
            <person name="Louise T."/>
            <person name="Russell D.A."/>
            <person name="Hatfull G.F."/>
            <person name="Erill I."/>
            <person name="Caruso S.M."/>
        </authorList>
    </citation>
    <scope>NUCLEOTIDE SEQUENCE [LARGE SCALE GENOMIC DNA]</scope>
</reference>
<evidence type="ECO:0000313" key="1">
    <source>
        <dbReference type="EMBL" id="ARQ94920.1"/>
    </source>
</evidence>
<protein>
    <submittedName>
        <fullName evidence="1">Uncharacterized protein</fullName>
    </submittedName>
</protein>
<dbReference type="EMBL" id="KY888882">
    <property type="protein sequence ID" value="ARQ94920.1"/>
    <property type="molecule type" value="Genomic_DNA"/>
</dbReference>
<name>A0A1X9SFW5_9CAUD</name>
<evidence type="ECO:0000313" key="2">
    <source>
        <dbReference type="Proteomes" id="UP000222741"/>
    </source>
</evidence>
<gene>
    <name evidence="1" type="ORF">FLAPJACK_6</name>
</gene>
<accession>A0A1X9SFW5</accession>
<dbReference type="Proteomes" id="UP000222741">
    <property type="component" value="Segment"/>
</dbReference>
<organism evidence="1 2">
    <name type="scientific">Bacillus phage Flapjack</name>
    <dbReference type="NCBI Taxonomy" id="1983465"/>
    <lineage>
        <taxon>Viruses</taxon>
        <taxon>Duplodnaviria</taxon>
        <taxon>Heunggongvirae</taxon>
        <taxon>Uroviricota</taxon>
        <taxon>Caudoviricetes</taxon>
        <taxon>Herelleviridae</taxon>
        <taxon>Bastillevirinae</taxon>
        <taxon>Bequatrovirus</taxon>
        <taxon>Bequatrovirus spock</taxon>
    </lineage>
</organism>